<dbReference type="Gene3D" id="3.40.30.10">
    <property type="entry name" value="Glutaredoxin"/>
    <property type="match status" value="1"/>
</dbReference>
<dbReference type="OrthoDB" id="73564at2157"/>
<feature type="domain" description="Glutaredoxin" evidence="1">
    <location>
        <begin position="14"/>
        <end position="77"/>
    </location>
</feature>
<dbReference type="Proteomes" id="UP000077428">
    <property type="component" value="Unassembled WGS sequence"/>
</dbReference>
<dbReference type="InterPro" id="IPR002109">
    <property type="entry name" value="Glutaredoxin"/>
</dbReference>
<dbReference type="CDD" id="cd02976">
    <property type="entry name" value="NrdH"/>
    <property type="match status" value="1"/>
</dbReference>
<dbReference type="STRING" id="66851.MBORA_12520"/>
<dbReference type="EMBL" id="LWMU01000071">
    <property type="protein sequence ID" value="KZX12337.1"/>
    <property type="molecule type" value="Genomic_DNA"/>
</dbReference>
<evidence type="ECO:0000313" key="3">
    <source>
        <dbReference type="Proteomes" id="UP000077428"/>
    </source>
</evidence>
<evidence type="ECO:0000313" key="2">
    <source>
        <dbReference type="EMBL" id="KZX12337.1"/>
    </source>
</evidence>
<keyword evidence="3" id="KW-1185">Reference proteome</keyword>
<dbReference type="PROSITE" id="PS51354">
    <property type="entry name" value="GLUTAREDOXIN_2"/>
    <property type="match status" value="1"/>
</dbReference>
<dbReference type="SUPFAM" id="SSF52833">
    <property type="entry name" value="Thioredoxin-like"/>
    <property type="match status" value="1"/>
</dbReference>
<dbReference type="InterPro" id="IPR036249">
    <property type="entry name" value="Thioredoxin-like_sf"/>
</dbReference>
<sequence>MELTHVDGENKGKILLFALSTCGWCKQLREFIEDLNVEFDYIYVDLTEGDERDEAVNEVSKYNENLSFPTLVINDKDVVMGYEPDEVKMLLNI</sequence>
<dbReference type="AlphaFoldDB" id="A0A166C909"/>
<comment type="caution">
    <text evidence="2">The sequence shown here is derived from an EMBL/GenBank/DDBJ whole genome shotgun (WGS) entry which is preliminary data.</text>
</comment>
<protein>
    <submittedName>
        <fullName evidence="2">Glutaredoxin</fullName>
    </submittedName>
</protein>
<proteinExistence type="predicted"/>
<dbReference type="PATRIC" id="fig|66851.6.peg.1361"/>
<name>A0A166C909_METOA</name>
<dbReference type="Pfam" id="PF00462">
    <property type="entry name" value="Glutaredoxin"/>
    <property type="match status" value="1"/>
</dbReference>
<evidence type="ECO:0000259" key="1">
    <source>
        <dbReference type="Pfam" id="PF00462"/>
    </source>
</evidence>
<gene>
    <name evidence="2" type="ORF">MBORA_12520</name>
</gene>
<accession>A0A166C909</accession>
<reference evidence="3" key="1">
    <citation type="journal article" date="2016" name="Genome Announc.">
        <title>Draft Genome Sequences of Methanobrevibacter curvatus DSM11111, Methanobrevibacter cuticularis DSM11139, Methanobrevibacter filiformis DSM11501, and Methanobrevibacter oralis DSM7256.</title>
        <authorList>
            <person name="Poehlein A."/>
            <person name="Seedorf H."/>
        </authorList>
    </citation>
    <scope>NUCLEOTIDE SEQUENCE [LARGE SCALE GENOMIC DNA]</scope>
    <source>
        <strain evidence="3">DSM 7256 / JCM 30027 / ZR</strain>
    </source>
</reference>
<organism evidence="2 3">
    <name type="scientific">Methanobrevibacter oralis</name>
    <dbReference type="NCBI Taxonomy" id="66851"/>
    <lineage>
        <taxon>Archaea</taxon>
        <taxon>Methanobacteriati</taxon>
        <taxon>Methanobacteriota</taxon>
        <taxon>Methanomada group</taxon>
        <taxon>Methanobacteria</taxon>
        <taxon>Methanobacteriales</taxon>
        <taxon>Methanobacteriaceae</taxon>
        <taxon>Methanobrevibacter</taxon>
    </lineage>
</organism>
<dbReference type="RefSeq" id="WP_042692263.1">
    <property type="nucleotide sequence ID" value="NZ_CABMAB010000006.1"/>
</dbReference>